<evidence type="ECO:0000256" key="1">
    <source>
        <dbReference type="ARBA" id="ARBA00022598"/>
    </source>
</evidence>
<dbReference type="InterPro" id="IPR003142">
    <property type="entry name" value="BPL_C"/>
</dbReference>
<evidence type="ECO:0000256" key="2">
    <source>
        <dbReference type="ARBA" id="ARBA00023267"/>
    </source>
</evidence>
<dbReference type="InterPro" id="IPR045864">
    <property type="entry name" value="aa-tRNA-synth_II/BPL/LPL"/>
</dbReference>
<dbReference type="Gene3D" id="2.30.30.100">
    <property type="match status" value="1"/>
</dbReference>
<dbReference type="PROSITE" id="PS51733">
    <property type="entry name" value="BPL_LPL_CATALYTIC"/>
    <property type="match status" value="1"/>
</dbReference>
<evidence type="ECO:0000313" key="6">
    <source>
        <dbReference type="EMBL" id="PZF76376.1"/>
    </source>
</evidence>
<dbReference type="NCBIfam" id="TIGR00121">
    <property type="entry name" value="birA_ligase"/>
    <property type="match status" value="1"/>
</dbReference>
<name>A0A2W2BSF3_9HYPH</name>
<keyword evidence="7" id="KW-1185">Reference proteome</keyword>
<dbReference type="InterPro" id="IPR004408">
    <property type="entry name" value="Biotin_CoA_COase_ligase"/>
</dbReference>
<evidence type="ECO:0000313" key="7">
    <source>
        <dbReference type="Proteomes" id="UP000248795"/>
    </source>
</evidence>
<proteinExistence type="predicted"/>
<evidence type="ECO:0000256" key="3">
    <source>
        <dbReference type="ARBA" id="ARBA00024227"/>
    </source>
</evidence>
<accession>A0A2W2BSF3</accession>
<dbReference type="GO" id="GO:0004077">
    <property type="term" value="F:biotin--[biotin carboxyl-carrier protein] ligase activity"/>
    <property type="evidence" value="ECO:0007669"/>
    <property type="project" value="UniProtKB-EC"/>
</dbReference>
<dbReference type="Pfam" id="PF02237">
    <property type="entry name" value="BPL_C"/>
    <property type="match status" value="1"/>
</dbReference>
<gene>
    <name evidence="6" type="ORF">DK847_14455</name>
</gene>
<protein>
    <recommendedName>
        <fullName evidence="3">biotin--[biotin carboxyl-carrier protein] ligase</fullName>
        <ecNumber evidence="3">6.3.4.15</ecNumber>
    </recommendedName>
</protein>
<dbReference type="Gene3D" id="3.30.930.10">
    <property type="entry name" value="Bira Bifunctional Protein, Domain 2"/>
    <property type="match status" value="1"/>
</dbReference>
<evidence type="ECO:0000259" key="5">
    <source>
        <dbReference type="PROSITE" id="PS51733"/>
    </source>
</evidence>
<dbReference type="PANTHER" id="PTHR12835:SF5">
    <property type="entry name" value="BIOTIN--PROTEIN LIGASE"/>
    <property type="match status" value="1"/>
</dbReference>
<evidence type="ECO:0000256" key="4">
    <source>
        <dbReference type="ARBA" id="ARBA00047846"/>
    </source>
</evidence>
<dbReference type="CDD" id="cd16442">
    <property type="entry name" value="BPL"/>
    <property type="match status" value="1"/>
</dbReference>
<dbReference type="EC" id="6.3.4.15" evidence="3"/>
<reference evidence="7" key="1">
    <citation type="submission" date="2018-06" db="EMBL/GenBank/DDBJ databases">
        <title>Aestuariibacter litoralis strain KCTC 52945T.</title>
        <authorList>
            <person name="Li X."/>
            <person name="Salam N."/>
            <person name="Li J.-L."/>
            <person name="Chen Y.-M."/>
            <person name="Yang Z.-W."/>
            <person name="Zhang L.-Y."/>
            <person name="Han M.-X."/>
            <person name="Xiao M."/>
            <person name="Li W.-J."/>
        </authorList>
    </citation>
    <scope>NUCLEOTIDE SEQUENCE [LARGE SCALE GENOMIC DNA]</scope>
    <source>
        <strain evidence="7">KCTC 52945</strain>
    </source>
</reference>
<keyword evidence="2" id="KW-0092">Biotin</keyword>
<dbReference type="SUPFAM" id="SSF55681">
    <property type="entry name" value="Class II aaRS and biotin synthetases"/>
    <property type="match status" value="1"/>
</dbReference>
<feature type="domain" description="BPL/LPL catalytic" evidence="5">
    <location>
        <begin position="10"/>
        <end position="197"/>
    </location>
</feature>
<dbReference type="AlphaFoldDB" id="A0A2W2BSF3"/>
<organism evidence="6 7">
    <name type="scientific">Aestuariivirga litoralis</name>
    <dbReference type="NCBI Taxonomy" id="2650924"/>
    <lineage>
        <taxon>Bacteria</taxon>
        <taxon>Pseudomonadati</taxon>
        <taxon>Pseudomonadota</taxon>
        <taxon>Alphaproteobacteria</taxon>
        <taxon>Hyphomicrobiales</taxon>
        <taxon>Aestuariivirgaceae</taxon>
        <taxon>Aestuariivirga</taxon>
    </lineage>
</organism>
<dbReference type="InterPro" id="IPR004143">
    <property type="entry name" value="BPL_LPL_catalytic"/>
</dbReference>
<dbReference type="Pfam" id="PF03099">
    <property type="entry name" value="BPL_LplA_LipB"/>
    <property type="match status" value="1"/>
</dbReference>
<sequence length="267" mass="28481">MDREPRDRGGGGGGQVLLLILPTGHPVRHFDRIDSTNLEARRLAQDGERGPLWLLADEQTLGRGRLGRSWVSELGNLYATFLFSIAEAAHLAAQVSFVAALAVHDMVMTLRPHLGPRIKWPNDVLIGGAKFCGVLPEVVGDSPTRIAIGCGVNIAHAPEGTPYPVTALGKDLAVPAVLAELDASLTRRLAQWDEGRGFGTIRDDWAARALGMGGSVTATSGARRITGTFKGLAADGALLLEEADTTLTPIHSGEVSFAELERQRRNT</sequence>
<comment type="caution">
    <text evidence="6">The sequence shown here is derived from an EMBL/GenBank/DDBJ whole genome shotgun (WGS) entry which is preliminary data.</text>
</comment>
<dbReference type="EMBL" id="QKVK01000006">
    <property type="protein sequence ID" value="PZF76376.1"/>
    <property type="molecule type" value="Genomic_DNA"/>
</dbReference>
<dbReference type="Proteomes" id="UP000248795">
    <property type="component" value="Unassembled WGS sequence"/>
</dbReference>
<keyword evidence="1 6" id="KW-0436">Ligase</keyword>
<dbReference type="PANTHER" id="PTHR12835">
    <property type="entry name" value="BIOTIN PROTEIN LIGASE"/>
    <property type="match status" value="1"/>
</dbReference>
<dbReference type="GO" id="GO:0005737">
    <property type="term" value="C:cytoplasm"/>
    <property type="evidence" value="ECO:0007669"/>
    <property type="project" value="TreeGrafter"/>
</dbReference>
<comment type="catalytic activity">
    <reaction evidence="4">
        <text>biotin + L-lysyl-[protein] + ATP = N(6)-biotinyl-L-lysyl-[protein] + AMP + diphosphate + H(+)</text>
        <dbReference type="Rhea" id="RHEA:11756"/>
        <dbReference type="Rhea" id="RHEA-COMP:9752"/>
        <dbReference type="Rhea" id="RHEA-COMP:10505"/>
        <dbReference type="ChEBI" id="CHEBI:15378"/>
        <dbReference type="ChEBI" id="CHEBI:29969"/>
        <dbReference type="ChEBI" id="CHEBI:30616"/>
        <dbReference type="ChEBI" id="CHEBI:33019"/>
        <dbReference type="ChEBI" id="CHEBI:57586"/>
        <dbReference type="ChEBI" id="CHEBI:83144"/>
        <dbReference type="ChEBI" id="CHEBI:456215"/>
        <dbReference type="EC" id="6.3.4.15"/>
    </reaction>
</comment>